<feature type="chain" id="PRO_5045570051" description="SPOR domain-containing protein" evidence="1">
    <location>
        <begin position="19"/>
        <end position="516"/>
    </location>
</feature>
<dbReference type="RefSeq" id="WP_342160514.1">
    <property type="nucleotide sequence ID" value="NZ_JBCDNA010000002.1"/>
</dbReference>
<dbReference type="SUPFAM" id="SSF49478">
    <property type="entry name" value="Cna protein B-type domain"/>
    <property type="match status" value="1"/>
</dbReference>
<organism evidence="2 3">
    <name type="scientific">Lutimonas vermicola</name>
    <dbReference type="NCBI Taxonomy" id="414288"/>
    <lineage>
        <taxon>Bacteria</taxon>
        <taxon>Pseudomonadati</taxon>
        <taxon>Bacteroidota</taxon>
        <taxon>Flavobacteriia</taxon>
        <taxon>Flavobacteriales</taxon>
        <taxon>Flavobacteriaceae</taxon>
        <taxon>Lutimonas</taxon>
    </lineage>
</organism>
<comment type="caution">
    <text evidence="2">The sequence shown here is derived from an EMBL/GenBank/DDBJ whole genome shotgun (WGS) entry which is preliminary data.</text>
</comment>
<proteinExistence type="predicted"/>
<evidence type="ECO:0000256" key="1">
    <source>
        <dbReference type="SAM" id="SignalP"/>
    </source>
</evidence>
<dbReference type="SUPFAM" id="SSF82171">
    <property type="entry name" value="DPP6 N-terminal domain-like"/>
    <property type="match status" value="1"/>
</dbReference>
<keyword evidence="3" id="KW-1185">Reference proteome</keyword>
<dbReference type="InterPro" id="IPR011659">
    <property type="entry name" value="WD40"/>
</dbReference>
<reference evidence="2 3" key="1">
    <citation type="submission" date="2024-04" db="EMBL/GenBank/DDBJ databases">
        <title>whole genome sequencing of Lutimonas vermicola strain IMCC1616.</title>
        <authorList>
            <person name="Bae S.S."/>
        </authorList>
    </citation>
    <scope>NUCLEOTIDE SEQUENCE [LARGE SCALE GENOMIC DNA]</scope>
    <source>
        <strain evidence="2 3">IMCC1616</strain>
    </source>
</reference>
<dbReference type="Pfam" id="PF07676">
    <property type="entry name" value="PD40"/>
    <property type="match status" value="2"/>
</dbReference>
<keyword evidence="1" id="KW-0732">Signal</keyword>
<gene>
    <name evidence="2" type="ORF">AABB81_10800</name>
</gene>
<feature type="signal peptide" evidence="1">
    <location>
        <begin position="1"/>
        <end position="18"/>
    </location>
</feature>
<evidence type="ECO:0008006" key="4">
    <source>
        <dbReference type="Google" id="ProtNLM"/>
    </source>
</evidence>
<sequence length="516" mass="57783">MKNLIILILILVPAGIFAQESSNVNTLKKDNFNQYYTASEIAYAEDNNSLISLSDVGLTEREYDLKPFLDPDMGEVTEEDLFSKKKNLILDSESYIGDGMVTFSKDGKTVFFSANRKIKKNKRQNEDEVKIKRAVNLQLFKASVNEDGSWTNLEILPFSSSHYSTGQPFLNKDDTKLYFVSDGPESLGRTDIFVVDLLEDGTYGKPKNMGPKINSREREIFPFIDEENLLLFSSDVQNESGDLDVFASKIFNHSVSTPIKLKGNLNIQKDNSVSSIDDAKEGKGVADFYASIDVSSIEIDCQQEISGIVKDSDNKELLPNVQIMLFDNNDNKLLSFLSDETDASFSFKQSCDETYTLKAYLDGYLTGEIDIKTVNDINSDPLEIIIQMSADPENTNDVIAKVSEIDKTAGLKLETSVVETATVNPDNNSSDHGSSYNFNSDLQVFTVQIGAFQGNAQTVKYIKLSGLFNHVYNDGYNRYFSGIFESYKEAEKHKELLKNNGYKDAFIVGLKGEDRF</sequence>
<name>A0ABU9L464_9FLAO</name>
<evidence type="ECO:0000313" key="3">
    <source>
        <dbReference type="Proteomes" id="UP001474120"/>
    </source>
</evidence>
<dbReference type="Proteomes" id="UP001474120">
    <property type="component" value="Unassembled WGS sequence"/>
</dbReference>
<dbReference type="EMBL" id="JBCDNA010000002">
    <property type="protein sequence ID" value="MEL4456387.1"/>
    <property type="molecule type" value="Genomic_DNA"/>
</dbReference>
<accession>A0ABU9L464</accession>
<evidence type="ECO:0000313" key="2">
    <source>
        <dbReference type="EMBL" id="MEL4456387.1"/>
    </source>
</evidence>
<protein>
    <recommendedName>
        <fullName evidence="4">SPOR domain-containing protein</fullName>
    </recommendedName>
</protein>